<feature type="signal peptide" evidence="2">
    <location>
        <begin position="1"/>
        <end position="18"/>
    </location>
</feature>
<dbReference type="PROSITE" id="PS51257">
    <property type="entry name" value="PROKAR_LIPOPROTEIN"/>
    <property type="match status" value="1"/>
</dbReference>
<keyword evidence="2" id="KW-0732">Signal</keyword>
<keyword evidence="1" id="KW-0677">Repeat</keyword>
<dbReference type="InterPro" id="IPR001309">
    <property type="entry name" value="Pept_C14_p20"/>
</dbReference>
<organism evidence="4 5">
    <name type="scientific">Pseudomonas cavernicola</name>
    <dbReference type="NCBI Taxonomy" id="2320866"/>
    <lineage>
        <taxon>Bacteria</taxon>
        <taxon>Pseudomonadati</taxon>
        <taxon>Pseudomonadota</taxon>
        <taxon>Gammaproteobacteria</taxon>
        <taxon>Pseudomonadales</taxon>
        <taxon>Pseudomonadaceae</taxon>
        <taxon>Pseudomonas</taxon>
    </lineage>
</organism>
<dbReference type="SUPFAM" id="SSF82185">
    <property type="entry name" value="Histone H3 K4-specific methyltransferase SET7/9 N-terminal domain"/>
    <property type="match status" value="3"/>
</dbReference>
<evidence type="ECO:0000256" key="2">
    <source>
        <dbReference type="SAM" id="SignalP"/>
    </source>
</evidence>
<dbReference type="AlphaFoldDB" id="A0A418XI75"/>
<dbReference type="PROSITE" id="PS50208">
    <property type="entry name" value="CASPASE_P20"/>
    <property type="match status" value="1"/>
</dbReference>
<dbReference type="Pfam" id="PF02493">
    <property type="entry name" value="MORN"/>
    <property type="match status" value="11"/>
</dbReference>
<dbReference type="Gene3D" id="3.40.50.1460">
    <property type="match status" value="1"/>
</dbReference>
<evidence type="ECO:0000259" key="3">
    <source>
        <dbReference type="PROSITE" id="PS50208"/>
    </source>
</evidence>
<dbReference type="OrthoDB" id="345222at2"/>
<feature type="chain" id="PRO_5019104480" evidence="2">
    <location>
        <begin position="19"/>
        <end position="576"/>
    </location>
</feature>
<dbReference type="Pfam" id="PF01650">
    <property type="entry name" value="Peptidase_C13"/>
    <property type="match status" value="1"/>
</dbReference>
<dbReference type="InterPro" id="IPR029030">
    <property type="entry name" value="Caspase-like_dom_sf"/>
</dbReference>
<reference evidence="4 5" key="1">
    <citation type="submission" date="2018-09" db="EMBL/GenBank/DDBJ databases">
        <authorList>
            <person name="Zhu H."/>
        </authorList>
    </citation>
    <scope>NUCLEOTIDE SEQUENCE [LARGE SCALE GENOMIC DNA]</scope>
    <source>
        <strain evidence="4 5">K1S02-6</strain>
    </source>
</reference>
<protein>
    <submittedName>
        <fullName evidence="4">Peptidase C13</fullName>
    </submittedName>
</protein>
<dbReference type="InterPro" id="IPR003409">
    <property type="entry name" value="MORN"/>
</dbReference>
<dbReference type="InterPro" id="IPR001096">
    <property type="entry name" value="Peptidase_C13"/>
</dbReference>
<sequence length="576" mass="62476">MRRLFLALLVPLALALLAACGEGEPLTPPNAVLPDGGRYRGEVVNGLLQGPGRVDYANGSWFQGQFKDGQPEGPGKWQGPSGESYVGEFHQGLFDGQGKLTYSDGSTYEGGFKQARMDGEGTLKQGGLSYRGEFKQDRYQGLGKLERADGSSFQGRFVQGQPSGEGLLIDDSGNQFSGNFVQGQLNGTGSYKSSAGDFYNGGFRDNQFHGKGRYENADGDVWLGQFAGGALSGKGEYHSADGSHYEGMFHDWGYHGEGRLTLADGSVYQGHFAYGSYDGRGSLTLADGTVQAGIWQHGLRLRDSQGKALPDPLEVGLLEQGHLLEQAIAALPASTPALELYSLTLAGDGKQSVFMREADYVNQLLGERFGARGQITLANHRDHLADRPLATRESLTRAVRALAQRSGPEDLIFIYLTSHGSRSHELSLDQPRLQLADLPASELAALLQPLKDRHKVVVISACFSGGFIPPLKDDKTLVMTAARSDRVSFGCSEENDFTYFGRALFAEALSQTDDLQRAFSLAKAKVAEREKAEGFEPSEPQIWAPKAVLAHWRKLRESQAEHAFTATTTDKTSGRH</sequence>
<feature type="domain" description="Caspase family p20" evidence="3">
    <location>
        <begin position="391"/>
        <end position="462"/>
    </location>
</feature>
<comment type="caution">
    <text evidence="4">The sequence shown here is derived from an EMBL/GenBank/DDBJ whole genome shotgun (WGS) entry which is preliminary data.</text>
</comment>
<dbReference type="Proteomes" id="UP000284021">
    <property type="component" value="Unassembled WGS sequence"/>
</dbReference>
<accession>A0A418XI75</accession>
<gene>
    <name evidence="4" type="ORF">D3879_02075</name>
</gene>
<evidence type="ECO:0000313" key="4">
    <source>
        <dbReference type="EMBL" id="RJG12135.1"/>
    </source>
</evidence>
<keyword evidence="5" id="KW-1185">Reference proteome</keyword>
<dbReference type="GO" id="GO:0006508">
    <property type="term" value="P:proteolysis"/>
    <property type="evidence" value="ECO:0007669"/>
    <property type="project" value="InterPro"/>
</dbReference>
<dbReference type="SUPFAM" id="SSF52129">
    <property type="entry name" value="Caspase-like"/>
    <property type="match status" value="1"/>
</dbReference>
<dbReference type="PANTHER" id="PTHR23084:SF263">
    <property type="entry name" value="MORN REPEAT-CONTAINING PROTEIN 1"/>
    <property type="match status" value="1"/>
</dbReference>
<dbReference type="EMBL" id="QYUR01000002">
    <property type="protein sequence ID" value="RJG12135.1"/>
    <property type="molecule type" value="Genomic_DNA"/>
</dbReference>
<dbReference type="PANTHER" id="PTHR23084">
    <property type="entry name" value="PHOSPHATIDYLINOSITOL-4-PHOSPHATE 5-KINASE RELATED"/>
    <property type="match status" value="1"/>
</dbReference>
<proteinExistence type="predicted"/>
<dbReference type="SMART" id="SM00698">
    <property type="entry name" value="MORN"/>
    <property type="match status" value="9"/>
</dbReference>
<dbReference type="GO" id="GO:0004197">
    <property type="term" value="F:cysteine-type endopeptidase activity"/>
    <property type="evidence" value="ECO:0007669"/>
    <property type="project" value="InterPro"/>
</dbReference>
<name>A0A418XI75_9PSED</name>
<evidence type="ECO:0000313" key="5">
    <source>
        <dbReference type="Proteomes" id="UP000284021"/>
    </source>
</evidence>
<evidence type="ECO:0000256" key="1">
    <source>
        <dbReference type="ARBA" id="ARBA00022737"/>
    </source>
</evidence>
<dbReference type="RefSeq" id="WP_119952478.1">
    <property type="nucleotide sequence ID" value="NZ_QYUR01000002.1"/>
</dbReference>
<dbReference type="Gene3D" id="2.20.110.10">
    <property type="entry name" value="Histone H3 K4-specific methyltransferase SET7/9 N-terminal domain"/>
    <property type="match status" value="4"/>
</dbReference>